<name>A0A0N0DWC5_LEPPY</name>
<evidence type="ECO:0000313" key="2">
    <source>
        <dbReference type="Proteomes" id="UP000037923"/>
    </source>
</evidence>
<dbReference type="GeneID" id="26904219"/>
<dbReference type="RefSeq" id="XP_015660031.1">
    <property type="nucleotide sequence ID" value="XM_015801411.1"/>
</dbReference>
<comment type="caution">
    <text evidence="1">The sequence shown here is derived from an EMBL/GenBank/DDBJ whole genome shotgun (WGS) entry which is preliminary data.</text>
</comment>
<reference evidence="1 2" key="1">
    <citation type="submission" date="2015-07" db="EMBL/GenBank/DDBJ databases">
        <title>High-quality genome of monoxenous trypanosomatid Leptomonas pyrrhocoris.</title>
        <authorList>
            <person name="Flegontov P."/>
            <person name="Butenko A."/>
            <person name="Firsov S."/>
            <person name="Vlcek C."/>
            <person name="Logacheva M.D."/>
            <person name="Field M."/>
            <person name="Filatov D."/>
            <person name="Flegontova O."/>
            <person name="Gerasimov E."/>
            <person name="Jackson A.P."/>
            <person name="Kelly S."/>
            <person name="Opperdoes F."/>
            <person name="O'Reilly A."/>
            <person name="Votypka J."/>
            <person name="Yurchenko V."/>
            <person name="Lukes J."/>
        </authorList>
    </citation>
    <scope>NUCLEOTIDE SEQUENCE [LARGE SCALE GENOMIC DNA]</scope>
    <source>
        <strain evidence="1">H10</strain>
    </source>
</reference>
<organism evidence="1 2">
    <name type="scientific">Leptomonas pyrrhocoris</name>
    <name type="common">Firebug parasite</name>
    <dbReference type="NCBI Taxonomy" id="157538"/>
    <lineage>
        <taxon>Eukaryota</taxon>
        <taxon>Discoba</taxon>
        <taxon>Euglenozoa</taxon>
        <taxon>Kinetoplastea</taxon>
        <taxon>Metakinetoplastina</taxon>
        <taxon>Trypanosomatida</taxon>
        <taxon>Trypanosomatidae</taxon>
        <taxon>Leishmaniinae</taxon>
        <taxon>Leptomonas</taxon>
    </lineage>
</organism>
<dbReference type="OrthoDB" id="270586at2759"/>
<sequence length="278" mass="29980">MAFPPCYHAIVNAVDEYLTKGSQVQGAQLDAAEEGDPNCLNVFPFAQKGCVGAHLTYNCAPLNTTVKSKVSPNFKSWKEYLPSITYTAKINGTSDVFMVDAATGVVNVTAMHPVVTASCRTSLLDGGATNVTAATCIQPQLYGGASLSYDPKRSGLRDFTAAVVRYSCPNIYKGDLMGKYNLRNGFSVHMRVPVHPYMDVAVAAERQRFIAGIQGRSPCGARLMLNTNVTDGTYTITTIRNFGDIWKFTLTMTAPFSGSGNAAAPRYGLKFTHMDAVD</sequence>
<dbReference type="EMBL" id="LGTL01000006">
    <property type="protein sequence ID" value="KPA81592.1"/>
    <property type="molecule type" value="Genomic_DNA"/>
</dbReference>
<accession>A0A0N0DWC5</accession>
<evidence type="ECO:0000313" key="1">
    <source>
        <dbReference type="EMBL" id="KPA81592.1"/>
    </source>
</evidence>
<keyword evidence="2" id="KW-1185">Reference proteome</keyword>
<proteinExistence type="predicted"/>
<dbReference type="AlphaFoldDB" id="A0A0N0DWC5"/>
<protein>
    <submittedName>
        <fullName evidence="1">Uncharacterized protein</fullName>
    </submittedName>
</protein>
<dbReference type="Proteomes" id="UP000037923">
    <property type="component" value="Unassembled WGS sequence"/>
</dbReference>
<dbReference type="OMA" id="FTSWREY"/>
<dbReference type="VEuPathDB" id="TriTrypDB:LpyrH10_06_2980"/>
<gene>
    <name evidence="1" type="ORF">ABB37_03928</name>
</gene>